<dbReference type="EMBL" id="CAJVQB010144879">
    <property type="protein sequence ID" value="CAG8854999.1"/>
    <property type="molecule type" value="Genomic_DNA"/>
</dbReference>
<dbReference type="InterPro" id="IPR012337">
    <property type="entry name" value="RNaseH-like_sf"/>
</dbReference>
<evidence type="ECO:0000313" key="1">
    <source>
        <dbReference type="EMBL" id="CAG8854999.1"/>
    </source>
</evidence>
<reference evidence="1 2" key="1">
    <citation type="submission" date="2021-06" db="EMBL/GenBank/DDBJ databases">
        <authorList>
            <person name="Kallberg Y."/>
            <person name="Tangrot J."/>
            <person name="Rosling A."/>
        </authorList>
    </citation>
    <scope>NUCLEOTIDE SEQUENCE [LARGE SCALE GENOMIC DNA]</scope>
    <source>
        <strain evidence="1 2">120-4 pot B 10/14</strain>
    </source>
</reference>
<protein>
    <submittedName>
        <fullName evidence="1">27417_t:CDS:1</fullName>
    </submittedName>
</protein>
<proteinExistence type="predicted"/>
<name>A0ABN7XM34_GIGMA</name>
<feature type="non-terminal residue" evidence="1">
    <location>
        <position position="99"/>
    </location>
</feature>
<dbReference type="SUPFAM" id="SSF53098">
    <property type="entry name" value="Ribonuclease H-like"/>
    <property type="match status" value="1"/>
</dbReference>
<feature type="non-terminal residue" evidence="1">
    <location>
        <position position="1"/>
    </location>
</feature>
<gene>
    <name evidence="1" type="ORF">GMARGA_LOCUS43820</name>
</gene>
<evidence type="ECO:0000313" key="2">
    <source>
        <dbReference type="Proteomes" id="UP000789901"/>
    </source>
</evidence>
<organism evidence="1 2">
    <name type="scientific">Gigaspora margarita</name>
    <dbReference type="NCBI Taxonomy" id="4874"/>
    <lineage>
        <taxon>Eukaryota</taxon>
        <taxon>Fungi</taxon>
        <taxon>Fungi incertae sedis</taxon>
        <taxon>Mucoromycota</taxon>
        <taxon>Glomeromycotina</taxon>
        <taxon>Glomeromycetes</taxon>
        <taxon>Diversisporales</taxon>
        <taxon>Gigasporaceae</taxon>
        <taxon>Gigaspora</taxon>
    </lineage>
</organism>
<accession>A0ABN7XM34</accession>
<comment type="caution">
    <text evidence="1">The sequence shown here is derived from an EMBL/GenBank/DDBJ whole genome shotgun (WGS) entry which is preliminary data.</text>
</comment>
<keyword evidence="2" id="KW-1185">Reference proteome</keyword>
<dbReference type="Proteomes" id="UP000789901">
    <property type="component" value="Unassembled WGS sequence"/>
</dbReference>
<sequence>SIKDIVTKCGLILNFFYNSHIAHGYYSEQLCMMKIKDREIKSYCKTHWGTLFTTVDSIVKFKPILENHVSVISNAVVYDLLLDEDFYIKCRQISVVLKP</sequence>